<comment type="caution">
    <text evidence="3">The sequence shown here is derived from an EMBL/GenBank/DDBJ whole genome shotgun (WGS) entry which is preliminary data.</text>
</comment>
<dbReference type="AlphaFoldDB" id="A0A0F9NX32"/>
<dbReference type="InterPro" id="IPR038726">
    <property type="entry name" value="PDDEXK_AddAB-type"/>
</dbReference>
<sequence>MAKAISYSRIKKYQGGYACELEDYWTYEQGRWPAQSSFLCNGSAFHEAINMAMRHTAKHGELPPFGRMLQVYQDNFEREASETEFKDDEDPAEIMRTWGEALEVWWGETAPLYRPHEADPRNVEIKFFLELEGLPRALRGKIDLLGDRRESAEIPWDHPSVKRGVLVDWKTGSKDPSAADLHGDLQPTVYQMAFEIDPEIRARVEITKLVEIRYEHVINTGPGLTEQEYLDAVTEHETNKRKPIPWNVRPNEVSNWMKLYGPQGSKKDLKKKPNLPRRVRSTVTTRTAADIDWLGITLQRVNARMDAADLVRQHGGENAARLLWVPPSPGHWMCNAEKCAHWAYCRGAVVDPPKAAPEPATEEPPTSTEAPTDD</sequence>
<dbReference type="InterPro" id="IPR011604">
    <property type="entry name" value="PDDEXK-like_dom_sf"/>
</dbReference>
<proteinExistence type="predicted"/>
<feature type="domain" description="PD-(D/E)XK endonuclease-like" evidence="2">
    <location>
        <begin position="5"/>
        <end position="346"/>
    </location>
</feature>
<feature type="region of interest" description="Disordered" evidence="1">
    <location>
        <begin position="350"/>
        <end position="374"/>
    </location>
</feature>
<accession>A0A0F9NX32</accession>
<dbReference type="EMBL" id="LAZR01007356">
    <property type="protein sequence ID" value="KKM85787.1"/>
    <property type="molecule type" value="Genomic_DNA"/>
</dbReference>
<feature type="compositionally biased region" description="Low complexity" evidence="1">
    <location>
        <begin position="357"/>
        <end position="374"/>
    </location>
</feature>
<organism evidence="3">
    <name type="scientific">marine sediment metagenome</name>
    <dbReference type="NCBI Taxonomy" id="412755"/>
    <lineage>
        <taxon>unclassified sequences</taxon>
        <taxon>metagenomes</taxon>
        <taxon>ecological metagenomes</taxon>
    </lineage>
</organism>
<evidence type="ECO:0000256" key="1">
    <source>
        <dbReference type="SAM" id="MobiDB-lite"/>
    </source>
</evidence>
<protein>
    <recommendedName>
        <fullName evidence="2">PD-(D/E)XK endonuclease-like domain-containing protein</fullName>
    </recommendedName>
</protein>
<dbReference type="Gene3D" id="3.90.320.10">
    <property type="match status" value="1"/>
</dbReference>
<gene>
    <name evidence="3" type="ORF">LCGC14_1285480</name>
</gene>
<reference evidence="3" key="1">
    <citation type="journal article" date="2015" name="Nature">
        <title>Complex archaea that bridge the gap between prokaryotes and eukaryotes.</title>
        <authorList>
            <person name="Spang A."/>
            <person name="Saw J.H."/>
            <person name="Jorgensen S.L."/>
            <person name="Zaremba-Niedzwiedzka K."/>
            <person name="Martijn J."/>
            <person name="Lind A.E."/>
            <person name="van Eijk R."/>
            <person name="Schleper C."/>
            <person name="Guy L."/>
            <person name="Ettema T.J."/>
        </authorList>
    </citation>
    <scope>NUCLEOTIDE SEQUENCE</scope>
</reference>
<evidence type="ECO:0000259" key="2">
    <source>
        <dbReference type="Pfam" id="PF12705"/>
    </source>
</evidence>
<name>A0A0F9NX32_9ZZZZ</name>
<dbReference type="Pfam" id="PF12705">
    <property type="entry name" value="PDDEXK_1"/>
    <property type="match status" value="1"/>
</dbReference>
<evidence type="ECO:0000313" key="3">
    <source>
        <dbReference type="EMBL" id="KKM85787.1"/>
    </source>
</evidence>